<dbReference type="AlphaFoldDB" id="A0A929X0Y9"/>
<reference evidence="2" key="1">
    <citation type="submission" date="2020-04" db="EMBL/GenBank/DDBJ databases">
        <title>Deep metagenomics examines the oral microbiome during advanced dental caries in children, revealing novel taxa and co-occurrences with host molecules.</title>
        <authorList>
            <person name="Baker J.L."/>
            <person name="Morton J.T."/>
            <person name="Dinis M."/>
            <person name="Alvarez R."/>
            <person name="Tran N.C."/>
            <person name="Knight R."/>
            <person name="Edlund A."/>
        </authorList>
    </citation>
    <scope>NUCLEOTIDE SEQUENCE</scope>
    <source>
        <strain evidence="2">JCVI_34_bin.1</strain>
    </source>
</reference>
<gene>
    <name evidence="2" type="ORF">HXK21_09280</name>
</gene>
<dbReference type="Pfam" id="PF15655">
    <property type="entry name" value="Imm-NTF2"/>
    <property type="match status" value="1"/>
</dbReference>
<comment type="caution">
    <text evidence="2">The sequence shown here is derived from an EMBL/GenBank/DDBJ whole genome shotgun (WGS) entry which is preliminary data.</text>
</comment>
<proteinExistence type="predicted"/>
<dbReference type="RefSeq" id="WP_237777531.1">
    <property type="nucleotide sequence ID" value="NZ_CAUTAJ010000054.1"/>
</dbReference>
<accession>A0A929X0Y9</accession>
<sequence length="135" mass="16364">MDNIEKAKNRLIHFIKEMSAWEIACEEIDEQDIEEIEKLRQQKELLTDIFRKHCTAKKRVYGRPNTISYGSDYDPEEEKITQVSEGKDKIEITTQREKPMKEVFIYTLVRKGEEWFLDTKKRYSTWKQKWVRESL</sequence>
<organism evidence="2 3">
    <name type="scientific">Alloprevotella tannerae</name>
    <dbReference type="NCBI Taxonomy" id="76122"/>
    <lineage>
        <taxon>Bacteria</taxon>
        <taxon>Pseudomonadati</taxon>
        <taxon>Bacteroidota</taxon>
        <taxon>Bacteroidia</taxon>
        <taxon>Bacteroidales</taxon>
        <taxon>Prevotellaceae</taxon>
        <taxon>Alloprevotella</taxon>
    </lineage>
</organism>
<evidence type="ECO:0000313" key="2">
    <source>
        <dbReference type="EMBL" id="MBF0971203.1"/>
    </source>
</evidence>
<evidence type="ECO:0000313" key="3">
    <source>
        <dbReference type="Proteomes" id="UP000704068"/>
    </source>
</evidence>
<protein>
    <recommendedName>
        <fullName evidence="1">NTF2 fold immunity protein domain-containing protein</fullName>
    </recommendedName>
</protein>
<name>A0A929X0Y9_9BACT</name>
<feature type="domain" description="NTF2 fold immunity protein" evidence="1">
    <location>
        <begin position="7"/>
        <end position="133"/>
    </location>
</feature>
<dbReference type="Proteomes" id="UP000704068">
    <property type="component" value="Unassembled WGS sequence"/>
</dbReference>
<evidence type="ECO:0000259" key="1">
    <source>
        <dbReference type="Pfam" id="PF15655"/>
    </source>
</evidence>
<dbReference type="EMBL" id="JABZGR010000051">
    <property type="protein sequence ID" value="MBF0971203.1"/>
    <property type="molecule type" value="Genomic_DNA"/>
</dbReference>
<dbReference type="InterPro" id="IPR028049">
    <property type="entry name" value="Imm-NTF2"/>
</dbReference>